<dbReference type="GO" id="GO:0005634">
    <property type="term" value="C:nucleus"/>
    <property type="evidence" value="ECO:0007669"/>
    <property type="project" value="UniProtKB-SubCell"/>
</dbReference>
<evidence type="ECO:0000259" key="8">
    <source>
        <dbReference type="Pfam" id="PF07887"/>
    </source>
</evidence>
<evidence type="ECO:0000256" key="2">
    <source>
        <dbReference type="ARBA" id="ARBA00007214"/>
    </source>
</evidence>
<keyword evidence="4" id="KW-0238">DNA-binding</keyword>
<evidence type="ECO:0000256" key="3">
    <source>
        <dbReference type="ARBA" id="ARBA00023015"/>
    </source>
</evidence>
<dbReference type="EMBL" id="GDJX01023510">
    <property type="protein sequence ID" value="JAT44426.1"/>
    <property type="molecule type" value="Transcribed_RNA"/>
</dbReference>
<evidence type="ECO:0000259" key="9">
    <source>
        <dbReference type="Pfam" id="PF20451"/>
    </source>
</evidence>
<dbReference type="GO" id="GO:0003700">
    <property type="term" value="F:DNA-binding transcription factor activity"/>
    <property type="evidence" value="ECO:0007669"/>
    <property type="project" value="TreeGrafter"/>
</dbReference>
<evidence type="ECO:0000313" key="11">
    <source>
        <dbReference type="EMBL" id="JAT44426.1"/>
    </source>
</evidence>
<dbReference type="GO" id="GO:0005516">
    <property type="term" value="F:calmodulin binding"/>
    <property type="evidence" value="ECO:0007669"/>
    <property type="project" value="InterPro"/>
</dbReference>
<dbReference type="Pfam" id="PF20451">
    <property type="entry name" value="Calmod_bind_M"/>
    <property type="match status" value="1"/>
</dbReference>
<dbReference type="InterPro" id="IPR046830">
    <property type="entry name" value="Calmod_bind_M"/>
</dbReference>
<organism evidence="11">
    <name type="scientific">Anthurium amnicola</name>
    <dbReference type="NCBI Taxonomy" id="1678845"/>
    <lineage>
        <taxon>Eukaryota</taxon>
        <taxon>Viridiplantae</taxon>
        <taxon>Streptophyta</taxon>
        <taxon>Embryophyta</taxon>
        <taxon>Tracheophyta</taxon>
        <taxon>Spermatophyta</taxon>
        <taxon>Magnoliopsida</taxon>
        <taxon>Liliopsida</taxon>
        <taxon>Araceae</taxon>
        <taxon>Pothoideae</taxon>
        <taxon>Potheae</taxon>
        <taxon>Anthurium</taxon>
    </lineage>
</organism>
<evidence type="ECO:0000256" key="6">
    <source>
        <dbReference type="ARBA" id="ARBA00023163"/>
    </source>
</evidence>
<dbReference type="Pfam" id="PF20452">
    <property type="entry name" value="Calmod_bind_C"/>
    <property type="match status" value="1"/>
</dbReference>
<evidence type="ECO:0000256" key="4">
    <source>
        <dbReference type="ARBA" id="ARBA00023125"/>
    </source>
</evidence>
<comment type="subcellular location">
    <subcellularLocation>
        <location evidence="1">Nucleus</location>
    </subcellularLocation>
</comment>
<gene>
    <name evidence="11" type="primary">CHC1_3</name>
    <name evidence="11" type="ORF">g.92722</name>
</gene>
<dbReference type="PANTHER" id="PTHR31713:SF43">
    <property type="entry name" value="CALMODULIN-BINDING PROTEIN 60 G"/>
    <property type="match status" value="1"/>
</dbReference>
<feature type="domain" description="Calmodulin binding protein C-terminal" evidence="10">
    <location>
        <begin position="307"/>
        <end position="368"/>
    </location>
</feature>
<protein>
    <submittedName>
        <fullName evidence="11">Clathrin heavy chain</fullName>
    </submittedName>
</protein>
<dbReference type="Pfam" id="PF07887">
    <property type="entry name" value="Calmodulin_bind"/>
    <property type="match status" value="1"/>
</dbReference>
<evidence type="ECO:0000259" key="10">
    <source>
        <dbReference type="Pfam" id="PF20452"/>
    </source>
</evidence>
<keyword evidence="6" id="KW-0804">Transcription</keyword>
<keyword evidence="7" id="KW-0539">Nucleus</keyword>
<dbReference type="InterPro" id="IPR046829">
    <property type="entry name" value="Calmod_bind_C"/>
</dbReference>
<feature type="domain" description="Calmodulin binding protein-like N-terminal" evidence="8">
    <location>
        <begin position="77"/>
        <end position="223"/>
    </location>
</feature>
<reference evidence="11" key="1">
    <citation type="submission" date="2015-07" db="EMBL/GenBank/DDBJ databases">
        <title>Transcriptome Assembly of Anthurium amnicola.</title>
        <authorList>
            <person name="Suzuki J."/>
        </authorList>
    </citation>
    <scope>NUCLEOTIDE SEQUENCE</scope>
</reference>
<dbReference type="PANTHER" id="PTHR31713">
    <property type="entry name" value="OS02G0177800 PROTEIN"/>
    <property type="match status" value="1"/>
</dbReference>
<evidence type="ECO:0000256" key="1">
    <source>
        <dbReference type="ARBA" id="ARBA00004123"/>
    </source>
</evidence>
<comment type="similarity">
    <text evidence="2">Belongs to the plant ACBP60 protein family.</text>
</comment>
<dbReference type="GO" id="GO:0043565">
    <property type="term" value="F:sequence-specific DNA binding"/>
    <property type="evidence" value="ECO:0007669"/>
    <property type="project" value="TreeGrafter"/>
</dbReference>
<name>A0A1D1XPY7_9ARAE</name>
<dbReference type="InterPro" id="IPR046831">
    <property type="entry name" value="Calmodulin_bind_N"/>
</dbReference>
<accession>A0A1D1XPY7</accession>
<evidence type="ECO:0000256" key="7">
    <source>
        <dbReference type="ARBA" id="ARBA00023242"/>
    </source>
</evidence>
<keyword evidence="3" id="KW-0805">Transcription regulation</keyword>
<feature type="domain" description="Calmodulin binding protein central" evidence="9">
    <location>
        <begin position="236"/>
        <end position="302"/>
    </location>
</feature>
<evidence type="ECO:0000256" key="5">
    <source>
        <dbReference type="ARBA" id="ARBA00023159"/>
    </source>
</evidence>
<dbReference type="GO" id="GO:0080142">
    <property type="term" value="P:regulation of salicylic acid biosynthetic process"/>
    <property type="evidence" value="ECO:0007669"/>
    <property type="project" value="TreeGrafter"/>
</dbReference>
<sequence>MAGRKRVAAHDGEAGASCSCRQGVEKVQSLARDVLLVLEPDLRRMMREEVQNALLGCTFPSLRMPGNQNQASVTSHFQLHFNNELPEIIFTGNIVEPKGNTPVQVFLTDTDKRTITSGPLSTLKIEFLVLGGDFGDEEQRNWTEEEFNKFVLIERTGKGPLLKGNRFITLKDGVGNLPSISFTDNSKWTRTQKFRLGARVFQNNLVEERIQEAISEAFSVNDHRGEYNMKHDIPLLEDEVWRLKIIRKDGTYHRKLEDLGIKTVRDFLKLLVMDQDQLCRILFDKKGTNKRWTTIVQHAWKCDLGHKLYSYIVPEEQALLVFNSVLQVIGAGFRDHAWKLLSQLSESQQDLVSRLKRIAYRNQNAIVEMNDPTNSHLLFPSAQLATCIPESYPSNICCSGVQTSHEGAHETDALAGPWNSSVPVRIEDSKQACFSMGGCQIDGVFHGEPCPTTNSCSMDGVFDRNNGFYRIESCGDLIPRQNIPRRKWVKLKVTAKLWASIRKHMSARSSARVQQAKWFRLITALKFGLWCKTLAAARREAGRNMYQSPIRIDQVANSLWPPTSPTSYIDYSIWDDPY</sequence>
<dbReference type="AlphaFoldDB" id="A0A1D1XPY7"/>
<proteinExistence type="inferred from homology"/>
<dbReference type="InterPro" id="IPR012416">
    <property type="entry name" value="CBP60"/>
</dbReference>
<keyword evidence="5" id="KW-0010">Activator</keyword>